<dbReference type="Proteomes" id="UP000789508">
    <property type="component" value="Unassembled WGS sequence"/>
</dbReference>
<dbReference type="OrthoDB" id="2373613at2759"/>
<reference evidence="1" key="1">
    <citation type="submission" date="2021-06" db="EMBL/GenBank/DDBJ databases">
        <authorList>
            <person name="Kallberg Y."/>
            <person name="Tangrot J."/>
            <person name="Rosling A."/>
        </authorList>
    </citation>
    <scope>NUCLEOTIDE SEQUENCE</scope>
    <source>
        <strain evidence="1">FL130A</strain>
    </source>
</reference>
<evidence type="ECO:0000313" key="1">
    <source>
        <dbReference type="EMBL" id="CAG8462359.1"/>
    </source>
</evidence>
<protein>
    <submittedName>
        <fullName evidence="1">12565_t:CDS:1</fullName>
    </submittedName>
</protein>
<gene>
    <name evidence="1" type="ORF">ALEPTO_LOCUS1606</name>
</gene>
<dbReference type="PANTHER" id="PTHR33973">
    <property type="entry name" value="OS07G0153300 PROTEIN"/>
    <property type="match status" value="1"/>
</dbReference>
<sequence length="699" mass="81320">MSIYLTLLLDKLPLSDHKIYFARTFHARFFPTRHAFEYPVLYVGVDLDKLSSENVSLWSKDIALFNRIFAYNKAALFSIFANDYLGDVRLENNDDSKSSAPIAQSIKEKLFWHIRRHKISTDNLKQIELITTPRFFGYAFNPVSFYFCYDNNKDLAVIVLEVNNTFGEKHLYVLSRDKEDDDATIRRGYDMSFTFRRSFHVSPFNDRKGFYRAFCKIPSKGKLDMRLVMYTELSVPCNESESIQLGKKKMVAVVSAASYPLSLISLCCAMITYPLDVFLTMPRIMKEAYKLHYQKRLGIFHRPNPTEGTVVKLEPNFIDRYAQQVTIKYLHELVAACSEPISITIHLPPLNKPPIHISNQVQNLSHKNIVLHLSNYTFFTNFLFDQTIYRALIVGYFEKAWECNDLSLLLDFFFNFTLKKNNENNFFKNEPLLSGDEIWAAKIRRSYLKSIINGKNSGGLEAKKEFDQLIQKLSLGKSKDQKFTIAIMQKDALFSEISVNKKNVDTNIEKFDFKHIYMFATPLSGFINGLIPLVNDKLHLLPFPPRYLPDDLSKHPIDKIVLTSSASKRDRLQHFWVLFIGGILYKLDAWFWQKTTGFVEGPLGNPFVVEKYIWEGILDLIKKASGDNSYENILDVWEVVYERKDGQLHLIPPVPLTNFPWKSKEQSDGNTIINIKDFRYRLWLYIKTFRETVLVDRNV</sequence>
<keyword evidence="2" id="KW-1185">Reference proteome</keyword>
<dbReference type="PANTHER" id="PTHR33973:SF4">
    <property type="entry name" value="OS07G0153300 PROTEIN"/>
    <property type="match status" value="1"/>
</dbReference>
<name>A0A9N8Z301_9GLOM</name>
<accession>A0A9N8Z301</accession>
<comment type="caution">
    <text evidence="1">The sequence shown here is derived from an EMBL/GenBank/DDBJ whole genome shotgun (WGS) entry which is preliminary data.</text>
</comment>
<dbReference type="InterPro" id="IPR010775">
    <property type="entry name" value="DUF1365"/>
</dbReference>
<organism evidence="1 2">
    <name type="scientific">Ambispora leptoticha</name>
    <dbReference type="NCBI Taxonomy" id="144679"/>
    <lineage>
        <taxon>Eukaryota</taxon>
        <taxon>Fungi</taxon>
        <taxon>Fungi incertae sedis</taxon>
        <taxon>Mucoromycota</taxon>
        <taxon>Glomeromycotina</taxon>
        <taxon>Glomeromycetes</taxon>
        <taxon>Archaeosporales</taxon>
        <taxon>Ambisporaceae</taxon>
        <taxon>Ambispora</taxon>
    </lineage>
</organism>
<dbReference type="Pfam" id="PF07103">
    <property type="entry name" value="DUF1365"/>
    <property type="match status" value="1"/>
</dbReference>
<dbReference type="EMBL" id="CAJVPS010000185">
    <property type="protein sequence ID" value="CAG8462359.1"/>
    <property type="molecule type" value="Genomic_DNA"/>
</dbReference>
<dbReference type="AlphaFoldDB" id="A0A9N8Z301"/>
<proteinExistence type="predicted"/>
<evidence type="ECO:0000313" key="2">
    <source>
        <dbReference type="Proteomes" id="UP000789508"/>
    </source>
</evidence>